<evidence type="ECO:0000313" key="2">
    <source>
        <dbReference type="EMBL" id="CAA0361555.1"/>
    </source>
</evidence>
<dbReference type="PANTHER" id="PTHR35712:SF1">
    <property type="entry name" value="MYOSIN HEAVY CHAIN-LIKE PROTEIN"/>
    <property type="match status" value="1"/>
</dbReference>
<gene>
    <name evidence="2" type="ORF">C24_LOCUS7709</name>
</gene>
<feature type="coiled-coil region" evidence="1">
    <location>
        <begin position="1"/>
        <end position="94"/>
    </location>
</feature>
<accession>A0A5S9WY24</accession>
<organism evidence="2 3">
    <name type="scientific">Arabidopsis thaliana</name>
    <name type="common">Mouse-ear cress</name>
    <dbReference type="NCBI Taxonomy" id="3702"/>
    <lineage>
        <taxon>Eukaryota</taxon>
        <taxon>Viridiplantae</taxon>
        <taxon>Streptophyta</taxon>
        <taxon>Embryophyta</taxon>
        <taxon>Tracheophyta</taxon>
        <taxon>Spermatophyta</taxon>
        <taxon>Magnoliopsida</taxon>
        <taxon>eudicotyledons</taxon>
        <taxon>Gunneridae</taxon>
        <taxon>Pentapetalae</taxon>
        <taxon>rosids</taxon>
        <taxon>malvids</taxon>
        <taxon>Brassicales</taxon>
        <taxon>Brassicaceae</taxon>
        <taxon>Camelineae</taxon>
        <taxon>Arabidopsis</taxon>
    </lineage>
</organism>
<reference evidence="2 3" key="1">
    <citation type="submission" date="2019-12" db="EMBL/GenBank/DDBJ databases">
        <authorList>
            <person name="Jiao W.-B."/>
            <person name="Schneeberger K."/>
        </authorList>
    </citation>
    <scope>NUCLEOTIDE SEQUENCE [LARGE SCALE GENOMIC DNA]</scope>
    <source>
        <strain evidence="3">cv. C24</strain>
    </source>
</reference>
<name>A0A5S9WY24_ARATH</name>
<dbReference type="Proteomes" id="UP000434276">
    <property type="component" value="Unassembled WGS sequence"/>
</dbReference>
<dbReference type="ExpressionAtlas" id="A0A5S9WY24">
    <property type="expression patterns" value="baseline and differential"/>
</dbReference>
<feature type="coiled-coil region" evidence="1">
    <location>
        <begin position="402"/>
        <end position="457"/>
    </location>
</feature>
<protein>
    <recommendedName>
        <fullName evidence="4">Myosin heavy chain-like protein</fullName>
    </recommendedName>
</protein>
<evidence type="ECO:0000313" key="3">
    <source>
        <dbReference type="Proteomes" id="UP000434276"/>
    </source>
</evidence>
<dbReference type="AlphaFoldDB" id="A0A5S9WY24"/>
<keyword evidence="1" id="KW-0175">Coiled coil</keyword>
<dbReference type="PANTHER" id="PTHR35712">
    <property type="entry name" value="MYOSIN HEAVY CHAIN-LIKE PROTEIN"/>
    <property type="match status" value="1"/>
</dbReference>
<dbReference type="OrthoDB" id="1719803at2759"/>
<proteinExistence type="predicted"/>
<evidence type="ECO:0000256" key="1">
    <source>
        <dbReference type="SAM" id="Coils"/>
    </source>
</evidence>
<evidence type="ECO:0008006" key="4">
    <source>
        <dbReference type="Google" id="ProtNLM"/>
    </source>
</evidence>
<sequence length="629" mass="71025">MDLNLDENENLKARIKQLEHERNELQKDIEQLCMQQGGPSILGVATRMHFQRTASLEQEIESLKLKLAACTREKHNLQEELAEAYRVKAQLADLHAGEVAKNLEAEKQVRFFQGSVAAAFSERDKSVMEAEKAEENAEMMSQKLSEIEMRLEELSSDCLVQKRLNDTLQADLAKLEEQTRTYAGVIEKFYDIRKASLCESLEMNLHEKCASLLDDPIESWTFNDPSTSDYVAALEGELGKVKNTVDNLQSKLRVGLEIENHLKKRVRALEKKNIVADGLIVNGITDIRHHHSQLRAYIIALLNEEGRYIKSISKNVEEKLKLHSSEVQNVVPPQHDLKPDESECRDVHMTTVVESCQVTKLAEASIAKIMAESRGDASEAFAQALQEKVGALLLLSQQEERHLHEENVNAALQQKVDELQRNILQVTNEKVRTLMELAQLRQEYQSLRDKMSGTREEESTGNSGRIVISNEKDGRLKNMWKKSYINRWIDPSSRGGSHLNTEADYASNIEYSRMKVEYAAIKENLESMGHLTTSIRRLRLALLKVKELNDTETTARSCEVAIANILVEATHLKTALGISIPISWSAESDIESVTDGESSCERTDSVSAAGFEMVELVILAAEIMKEQHH</sequence>
<dbReference type="EMBL" id="CACSHJ010000088">
    <property type="protein sequence ID" value="CAA0361555.1"/>
    <property type="molecule type" value="Genomic_DNA"/>
</dbReference>
<feature type="coiled-coil region" evidence="1">
    <location>
        <begin position="123"/>
        <end position="178"/>
    </location>
</feature>